<protein>
    <recommendedName>
        <fullName evidence="4">Lipoprotein</fullName>
    </recommendedName>
</protein>
<dbReference type="AlphaFoldDB" id="A0A2S9Y3J0"/>
<dbReference type="RefSeq" id="WP_146158369.1">
    <property type="nucleotide sequence ID" value="NZ_PVNL01000120.1"/>
</dbReference>
<name>A0A2S9Y3J0_9BACT</name>
<feature type="signal peptide" evidence="1">
    <location>
        <begin position="1"/>
        <end position="21"/>
    </location>
</feature>
<evidence type="ECO:0008006" key="4">
    <source>
        <dbReference type="Google" id="ProtNLM"/>
    </source>
</evidence>
<dbReference type="Proteomes" id="UP000238823">
    <property type="component" value="Unassembled WGS sequence"/>
</dbReference>
<comment type="caution">
    <text evidence="2">The sequence shown here is derived from an EMBL/GenBank/DDBJ whole genome shotgun (WGS) entry which is preliminary data.</text>
</comment>
<organism evidence="2 3">
    <name type="scientific">Enhygromyxa salina</name>
    <dbReference type="NCBI Taxonomy" id="215803"/>
    <lineage>
        <taxon>Bacteria</taxon>
        <taxon>Pseudomonadati</taxon>
        <taxon>Myxococcota</taxon>
        <taxon>Polyangia</taxon>
        <taxon>Nannocystales</taxon>
        <taxon>Nannocystaceae</taxon>
        <taxon>Enhygromyxa</taxon>
    </lineage>
</organism>
<keyword evidence="1" id="KW-0732">Signal</keyword>
<sequence length="244" mass="26279">MKLLSRTNAALCAAISLSSLIGCSVGSDDELGPDSQLRALGQHEGTVADGIIVNGGGYDGSCLLYVVRADYSYLALAVERHFDDGPPYCGAVESYLDRRDVIVSWDPADLSPIADQSFVQTVSETYDRPRHRQVEYVWLDGPLSAQFWGTVYGAIDQRSVAGLGDTCAYYLETDEGTAYALLEPEDMFGACPKLDQVAANSTIRIALDDLTEVEDPALVDALADTFFSGGAEHYVFVNAVPAPF</sequence>
<dbReference type="EMBL" id="PVNL01000120">
    <property type="protein sequence ID" value="PRP99673.1"/>
    <property type="molecule type" value="Genomic_DNA"/>
</dbReference>
<evidence type="ECO:0000256" key="1">
    <source>
        <dbReference type="SAM" id="SignalP"/>
    </source>
</evidence>
<dbReference type="OrthoDB" id="9833458at2"/>
<reference evidence="2 3" key="1">
    <citation type="submission" date="2018-03" db="EMBL/GenBank/DDBJ databases">
        <title>Draft Genome Sequences of the Obligatory Marine Myxobacteria Enhygromyxa salina SWB007.</title>
        <authorList>
            <person name="Poehlein A."/>
            <person name="Moghaddam J.A."/>
            <person name="Harms H."/>
            <person name="Alanjari M."/>
            <person name="Koenig G.M."/>
            <person name="Daniel R."/>
            <person name="Schaeberle T.F."/>
        </authorList>
    </citation>
    <scope>NUCLEOTIDE SEQUENCE [LARGE SCALE GENOMIC DNA]</scope>
    <source>
        <strain evidence="2 3">SWB007</strain>
    </source>
</reference>
<gene>
    <name evidence="2" type="ORF">ENSA7_63130</name>
</gene>
<evidence type="ECO:0000313" key="3">
    <source>
        <dbReference type="Proteomes" id="UP000238823"/>
    </source>
</evidence>
<evidence type="ECO:0000313" key="2">
    <source>
        <dbReference type="EMBL" id="PRP99673.1"/>
    </source>
</evidence>
<feature type="chain" id="PRO_5015411367" description="Lipoprotein" evidence="1">
    <location>
        <begin position="22"/>
        <end position="244"/>
    </location>
</feature>
<dbReference type="PROSITE" id="PS51257">
    <property type="entry name" value="PROKAR_LIPOPROTEIN"/>
    <property type="match status" value="1"/>
</dbReference>
<accession>A0A2S9Y3J0</accession>
<proteinExistence type="predicted"/>